<keyword evidence="4 6" id="KW-0472">Membrane</keyword>
<reference evidence="7" key="1">
    <citation type="submission" date="2025-08" db="UniProtKB">
        <authorList>
            <consortium name="RefSeq"/>
        </authorList>
    </citation>
    <scope>IDENTIFICATION</scope>
</reference>
<keyword evidence="2 6" id="KW-0812">Transmembrane</keyword>
<evidence type="ECO:0000313" key="7">
    <source>
        <dbReference type="RefSeq" id="XP_016989532.1"/>
    </source>
</evidence>
<dbReference type="GO" id="GO:0055064">
    <property type="term" value="P:chloride ion homeostasis"/>
    <property type="evidence" value="ECO:0007669"/>
    <property type="project" value="TreeGrafter"/>
</dbReference>
<feature type="non-terminal residue" evidence="7">
    <location>
        <position position="131"/>
    </location>
</feature>
<dbReference type="GO" id="GO:0016020">
    <property type="term" value="C:membrane"/>
    <property type="evidence" value="ECO:0007669"/>
    <property type="project" value="UniProtKB-SubCell"/>
</dbReference>
<evidence type="ECO:0000256" key="5">
    <source>
        <dbReference type="SAM" id="MobiDB-lite"/>
    </source>
</evidence>
<evidence type="ECO:0000256" key="1">
    <source>
        <dbReference type="ARBA" id="ARBA00004141"/>
    </source>
</evidence>
<dbReference type="InterPro" id="IPR004842">
    <property type="entry name" value="SLC12A_fam"/>
</dbReference>
<dbReference type="AlphaFoldDB" id="A0A6P4FHY9"/>
<gene>
    <name evidence="7" type="primary">LOC108051812</name>
</gene>
<feature type="transmembrane region" description="Helical" evidence="6">
    <location>
        <begin position="63"/>
        <end position="84"/>
    </location>
</feature>
<evidence type="ECO:0000256" key="2">
    <source>
        <dbReference type="ARBA" id="ARBA00022692"/>
    </source>
</evidence>
<feature type="compositionally biased region" description="Polar residues" evidence="5">
    <location>
        <begin position="33"/>
        <end position="43"/>
    </location>
</feature>
<evidence type="ECO:0000256" key="3">
    <source>
        <dbReference type="ARBA" id="ARBA00022989"/>
    </source>
</evidence>
<sequence length="131" mass="13856">MALAEQETAPIANSRNGRSGSVFRSFGSLFGSQNNNDRPQTPQDGDGYVEFGMQDPERNGRTLGTFAGVFSPVALSMFSALVFIRVGYIVGNAGLYITLLQFLIAYGILLFTVASVCAISTNGAIEGGGVY</sequence>
<dbReference type="GO" id="GO:0055075">
    <property type="term" value="P:potassium ion homeostasis"/>
    <property type="evidence" value="ECO:0007669"/>
    <property type="project" value="TreeGrafter"/>
</dbReference>
<accession>A0A6P4FHY9</accession>
<feature type="compositionally biased region" description="Low complexity" evidence="5">
    <location>
        <begin position="14"/>
        <end position="32"/>
    </location>
</feature>
<feature type="region of interest" description="Disordered" evidence="5">
    <location>
        <begin position="1"/>
        <end position="56"/>
    </location>
</feature>
<evidence type="ECO:0000256" key="6">
    <source>
        <dbReference type="SAM" id="Phobius"/>
    </source>
</evidence>
<comment type="subcellular location">
    <subcellularLocation>
        <location evidence="1">Membrane</location>
        <topology evidence="1">Multi-pass membrane protein</topology>
    </subcellularLocation>
</comment>
<name>A0A6P4FHY9_DRORH</name>
<keyword evidence="3 6" id="KW-1133">Transmembrane helix</keyword>
<dbReference type="GO" id="GO:0006884">
    <property type="term" value="P:cell volume homeostasis"/>
    <property type="evidence" value="ECO:0007669"/>
    <property type="project" value="TreeGrafter"/>
</dbReference>
<proteinExistence type="predicted"/>
<dbReference type="GO" id="GO:0015379">
    <property type="term" value="F:potassium:chloride symporter activity"/>
    <property type="evidence" value="ECO:0007669"/>
    <property type="project" value="TreeGrafter"/>
</dbReference>
<evidence type="ECO:0000256" key="4">
    <source>
        <dbReference type="ARBA" id="ARBA00023136"/>
    </source>
</evidence>
<protein>
    <submittedName>
        <fullName evidence="7">Solute carrier family 12 member 9-like</fullName>
    </submittedName>
</protein>
<organism evidence="7">
    <name type="scientific">Drosophila rhopaloa</name>
    <name type="common">Fruit fly</name>
    <dbReference type="NCBI Taxonomy" id="1041015"/>
    <lineage>
        <taxon>Eukaryota</taxon>
        <taxon>Metazoa</taxon>
        <taxon>Ecdysozoa</taxon>
        <taxon>Arthropoda</taxon>
        <taxon>Hexapoda</taxon>
        <taxon>Insecta</taxon>
        <taxon>Pterygota</taxon>
        <taxon>Neoptera</taxon>
        <taxon>Endopterygota</taxon>
        <taxon>Diptera</taxon>
        <taxon>Brachycera</taxon>
        <taxon>Muscomorpha</taxon>
        <taxon>Ephydroidea</taxon>
        <taxon>Drosophilidae</taxon>
        <taxon>Drosophila</taxon>
        <taxon>Sophophora</taxon>
    </lineage>
</organism>
<dbReference type="PANTHER" id="PTHR11827:SF72">
    <property type="entry name" value="GH08340P"/>
    <property type="match status" value="1"/>
</dbReference>
<dbReference type="PANTHER" id="PTHR11827">
    <property type="entry name" value="SOLUTE CARRIER FAMILY 12, CATION COTRANSPORTERS"/>
    <property type="match status" value="1"/>
</dbReference>
<feature type="transmembrane region" description="Helical" evidence="6">
    <location>
        <begin position="96"/>
        <end position="119"/>
    </location>
</feature>
<dbReference type="OrthoDB" id="2020542at2759"/>
<dbReference type="RefSeq" id="XP_016989532.1">
    <property type="nucleotide sequence ID" value="XM_017134043.1"/>
</dbReference>